<sequence length="161" mass="18416">MNKLNLLLKSGESLFHTQDLALLWGIVNRNTLYTTIKRYIAQGVLIQVVKGLYSTVPIDEIDKFKLGTALIHKFCYVSCETVLSQAGVINQTVYPITFVSSISRKIEFRGTQYIYKQLKPEILFDPDGVESKDGYFIATKERAVSDILYFNPKYYLDNISK</sequence>
<protein>
    <recommendedName>
        <fullName evidence="3">Transcriptional regulator</fullName>
    </recommendedName>
</protein>
<comment type="caution">
    <text evidence="1">The sequence shown here is derived from an EMBL/GenBank/DDBJ whole genome shotgun (WGS) entry which is preliminary data.</text>
</comment>
<dbReference type="EMBL" id="LCJW01000032">
    <property type="protein sequence ID" value="KKT85419.1"/>
    <property type="molecule type" value="Genomic_DNA"/>
</dbReference>
<reference evidence="1 2" key="1">
    <citation type="journal article" date="2015" name="Nature">
        <title>rRNA introns, odd ribosomes, and small enigmatic genomes across a large radiation of phyla.</title>
        <authorList>
            <person name="Brown C.T."/>
            <person name="Hug L.A."/>
            <person name="Thomas B.C."/>
            <person name="Sharon I."/>
            <person name="Castelle C.J."/>
            <person name="Singh A."/>
            <person name="Wilkins M.J."/>
            <person name="Williams K.H."/>
            <person name="Banfield J.F."/>
        </authorList>
    </citation>
    <scope>NUCLEOTIDE SEQUENCE [LARGE SCALE GENOMIC DNA]</scope>
</reference>
<dbReference type="Proteomes" id="UP000034797">
    <property type="component" value="Unassembled WGS sequence"/>
</dbReference>
<evidence type="ECO:0000313" key="1">
    <source>
        <dbReference type="EMBL" id="KKT85419.1"/>
    </source>
</evidence>
<evidence type="ECO:0000313" key="2">
    <source>
        <dbReference type="Proteomes" id="UP000034797"/>
    </source>
</evidence>
<evidence type="ECO:0008006" key="3">
    <source>
        <dbReference type="Google" id="ProtNLM"/>
    </source>
</evidence>
<proteinExistence type="predicted"/>
<gene>
    <name evidence="1" type="ORF">UW84_C0032G0006</name>
</gene>
<name>A0A0G1NMG7_9BACT</name>
<organism evidence="1 2">
    <name type="scientific">Candidatus Collierbacteria bacterium GW2011_GWA2_44_99</name>
    <dbReference type="NCBI Taxonomy" id="1618380"/>
    <lineage>
        <taxon>Bacteria</taxon>
        <taxon>Candidatus Collieribacteriota</taxon>
    </lineage>
</organism>
<dbReference type="AlphaFoldDB" id="A0A0G1NMG7"/>
<accession>A0A0G1NMG7</accession>